<feature type="region of interest" description="Disordered" evidence="5">
    <location>
        <begin position="333"/>
        <end position="394"/>
    </location>
</feature>
<dbReference type="Pfam" id="PF08704">
    <property type="entry name" value="GCD14"/>
    <property type="match status" value="1"/>
</dbReference>
<dbReference type="GO" id="GO:0030488">
    <property type="term" value="P:tRNA methylation"/>
    <property type="evidence" value="ECO:0007669"/>
    <property type="project" value="InterPro"/>
</dbReference>
<dbReference type="PROSITE" id="PS51620">
    <property type="entry name" value="SAM_TRM61"/>
    <property type="match status" value="1"/>
</dbReference>
<evidence type="ECO:0000256" key="5">
    <source>
        <dbReference type="SAM" id="MobiDB-lite"/>
    </source>
</evidence>
<dbReference type="OrthoDB" id="9781391at2"/>
<comment type="caution">
    <text evidence="7">The sequence shown here is derived from an EMBL/GenBank/DDBJ whole genome shotgun (WGS) entry which is preliminary data.</text>
</comment>
<feature type="compositionally biased region" description="Polar residues" evidence="5">
    <location>
        <begin position="345"/>
        <end position="367"/>
    </location>
</feature>
<protein>
    <submittedName>
        <fullName evidence="7">tRNA (Adenine-N1)-methyltransferase</fullName>
    </submittedName>
</protein>
<dbReference type="FunFam" id="3.40.50.150:FF:000019">
    <property type="entry name" value="tRNA (adenine(58)-N(1))-methyltransferase TrmI"/>
    <property type="match status" value="1"/>
</dbReference>
<dbReference type="Pfam" id="PF14801">
    <property type="entry name" value="TrmI-like_N"/>
    <property type="match status" value="1"/>
</dbReference>
<keyword evidence="8" id="KW-1185">Reference proteome</keyword>
<dbReference type="InterPro" id="IPR049470">
    <property type="entry name" value="TRM61_C"/>
</dbReference>
<dbReference type="PANTHER" id="PTHR12133:SF1">
    <property type="entry name" value="TRNA (ADENINE(58)-N(1))-METHYLTRANSFERASE, MITOCHONDRIAL"/>
    <property type="match status" value="1"/>
</dbReference>
<evidence type="ECO:0000313" key="7">
    <source>
        <dbReference type="EMBL" id="RLQ86244.1"/>
    </source>
</evidence>
<dbReference type="InterPro" id="IPR014816">
    <property type="entry name" value="tRNA_MeTrfase_Gcd14"/>
</dbReference>
<feature type="domain" description="tRNA (adenine(58)-N(1))-methyltransferase catalytic subunit TRM61 C-terminal" evidence="6">
    <location>
        <begin position="92"/>
        <end position="258"/>
    </location>
</feature>
<evidence type="ECO:0000313" key="8">
    <source>
        <dbReference type="Proteomes" id="UP000282460"/>
    </source>
</evidence>
<evidence type="ECO:0000256" key="2">
    <source>
        <dbReference type="ARBA" id="ARBA00022679"/>
    </source>
</evidence>
<dbReference type="AlphaFoldDB" id="A0A3L7J748"/>
<dbReference type="EMBL" id="RCWJ01000001">
    <property type="protein sequence ID" value="RLQ86244.1"/>
    <property type="molecule type" value="Genomic_DNA"/>
</dbReference>
<dbReference type="SUPFAM" id="SSF53335">
    <property type="entry name" value="S-adenosyl-L-methionine-dependent methyltransferases"/>
    <property type="match status" value="1"/>
</dbReference>
<dbReference type="RefSeq" id="WP_121658603.1">
    <property type="nucleotide sequence ID" value="NZ_BMEK01000001.1"/>
</dbReference>
<dbReference type="InterPro" id="IPR029063">
    <property type="entry name" value="SAM-dependent_MTases_sf"/>
</dbReference>
<evidence type="ECO:0000259" key="6">
    <source>
        <dbReference type="Pfam" id="PF08704"/>
    </source>
</evidence>
<name>A0A3L7J748_9MICO</name>
<dbReference type="Gene3D" id="3.10.330.20">
    <property type="match status" value="1"/>
</dbReference>
<dbReference type="CDD" id="cd02440">
    <property type="entry name" value="AdoMet_MTases"/>
    <property type="match status" value="1"/>
</dbReference>
<dbReference type="GO" id="GO:0031515">
    <property type="term" value="C:tRNA (m1A) methyltransferase complex"/>
    <property type="evidence" value="ECO:0007669"/>
    <property type="project" value="InterPro"/>
</dbReference>
<dbReference type="PANTHER" id="PTHR12133">
    <property type="entry name" value="TRNA (ADENINE(58)-N(1))-METHYLTRANSFERASE"/>
    <property type="match status" value="1"/>
</dbReference>
<evidence type="ECO:0000256" key="4">
    <source>
        <dbReference type="ARBA" id="ARBA00022694"/>
    </source>
</evidence>
<accession>A0A3L7J748</accession>
<reference evidence="7 8" key="1">
    <citation type="submission" date="2018-10" db="EMBL/GenBank/DDBJ databases">
        <authorList>
            <person name="Li J."/>
        </authorList>
    </citation>
    <scope>NUCLEOTIDE SEQUENCE [LARGE SCALE GENOMIC DNA]</scope>
    <source>
        <strain evidence="7 8">ZD1-4</strain>
    </source>
</reference>
<gene>
    <name evidence="7" type="ORF">D9V28_05280</name>
</gene>
<evidence type="ECO:0000256" key="3">
    <source>
        <dbReference type="ARBA" id="ARBA00022691"/>
    </source>
</evidence>
<dbReference type="Gene3D" id="3.40.50.150">
    <property type="entry name" value="Vaccinia Virus protein VP39"/>
    <property type="match status" value="1"/>
</dbReference>
<dbReference type="GO" id="GO:0160107">
    <property type="term" value="F:tRNA (adenine(58)-N1)-methyltransferase activity"/>
    <property type="evidence" value="ECO:0007669"/>
    <property type="project" value="InterPro"/>
</dbReference>
<proteinExistence type="predicted"/>
<evidence type="ECO:0000256" key="1">
    <source>
        <dbReference type="ARBA" id="ARBA00022603"/>
    </source>
</evidence>
<organism evidence="7 8">
    <name type="scientific">Mycetocola zhadangensis</name>
    <dbReference type="NCBI Taxonomy" id="1164595"/>
    <lineage>
        <taxon>Bacteria</taxon>
        <taxon>Bacillati</taxon>
        <taxon>Actinomycetota</taxon>
        <taxon>Actinomycetes</taxon>
        <taxon>Micrococcales</taxon>
        <taxon>Microbacteriaceae</taxon>
        <taxon>Mycetocola</taxon>
    </lineage>
</organism>
<keyword evidence="2 7" id="KW-0808">Transferase</keyword>
<sequence>MTDTSSSTPGTPPPVDERPQNSGPFRIGDRVQLTGPKGKRNTITLEPGKEFHTHRGIVSHDTIIGLPDGSVITTTDGIEYLALRPLLVDFVMSMPRGAAIIYPKDAAQIVGLADIFPGATVVEAGVGSGALSLWILRAIGPTGRLESFERRDEFADVARGNVATFFGYDPENWRVSVGDLTETLPTTMEPNSVDRVVLDMLAPWECIDACADAMKPGGVILCYVATVTQLSRVAEAIRATGRFTNPDSSETMVRGWHVEGLAVRPDHRMIGHTGFLITARKLADGAVLPELKRRPSKSDFSDEDVELWTPGALGERNVSAKILRKRVRSVANSAELSKARGLGSDQMTSDLSQSTESDTDVDQSSLDTGMHGSAPFDSVTGDSANSEPDETTRG</sequence>
<keyword evidence="4" id="KW-0819">tRNA processing</keyword>
<feature type="region of interest" description="Disordered" evidence="5">
    <location>
        <begin position="1"/>
        <end position="43"/>
    </location>
</feature>
<dbReference type="Proteomes" id="UP000282460">
    <property type="component" value="Unassembled WGS sequence"/>
</dbReference>
<keyword evidence="3" id="KW-0949">S-adenosyl-L-methionine</keyword>
<keyword evidence="1 7" id="KW-0489">Methyltransferase</keyword>